<evidence type="ECO:0000313" key="3">
    <source>
        <dbReference type="Proteomes" id="UP001331515"/>
    </source>
</evidence>
<feature type="compositionally biased region" description="Acidic residues" evidence="1">
    <location>
        <begin position="44"/>
        <end position="72"/>
    </location>
</feature>
<feature type="compositionally biased region" description="Polar residues" evidence="1">
    <location>
        <begin position="219"/>
        <end position="238"/>
    </location>
</feature>
<organism evidence="2 3">
    <name type="scientific">Champsocephalus gunnari</name>
    <name type="common">Mackerel icefish</name>
    <dbReference type="NCBI Taxonomy" id="52237"/>
    <lineage>
        <taxon>Eukaryota</taxon>
        <taxon>Metazoa</taxon>
        <taxon>Chordata</taxon>
        <taxon>Craniata</taxon>
        <taxon>Vertebrata</taxon>
        <taxon>Euteleostomi</taxon>
        <taxon>Actinopterygii</taxon>
        <taxon>Neopterygii</taxon>
        <taxon>Teleostei</taxon>
        <taxon>Neoteleostei</taxon>
        <taxon>Acanthomorphata</taxon>
        <taxon>Eupercaria</taxon>
        <taxon>Perciformes</taxon>
        <taxon>Notothenioidei</taxon>
        <taxon>Channichthyidae</taxon>
        <taxon>Champsocephalus</taxon>
    </lineage>
</organism>
<proteinExistence type="predicted"/>
<reference evidence="2 3" key="1">
    <citation type="journal article" date="2023" name="Mol. Biol. Evol.">
        <title>Genomics of Secondarily Temperate Adaptation in the Only Non-Antarctic Icefish.</title>
        <authorList>
            <person name="Rivera-Colon A.G."/>
            <person name="Rayamajhi N."/>
            <person name="Minhas B.F."/>
            <person name="Madrigal G."/>
            <person name="Bilyk K.T."/>
            <person name="Yoon V."/>
            <person name="Hune M."/>
            <person name="Gregory S."/>
            <person name="Cheng C.H.C."/>
            <person name="Catchen J.M."/>
        </authorList>
    </citation>
    <scope>NUCLEOTIDE SEQUENCE [LARGE SCALE GENOMIC DNA]</scope>
    <source>
        <tissue evidence="2">White muscle</tissue>
    </source>
</reference>
<gene>
    <name evidence="2" type="ORF">CgunFtcFv8_021887</name>
</gene>
<feature type="region of interest" description="Disordered" evidence="1">
    <location>
        <begin position="30"/>
        <end position="72"/>
    </location>
</feature>
<feature type="region of interest" description="Disordered" evidence="1">
    <location>
        <begin position="219"/>
        <end position="245"/>
    </location>
</feature>
<accession>A0AAN8HWX7</accession>
<evidence type="ECO:0000313" key="2">
    <source>
        <dbReference type="EMBL" id="KAK5926304.1"/>
    </source>
</evidence>
<dbReference type="EMBL" id="JAURVH010001519">
    <property type="protein sequence ID" value="KAK5926304.1"/>
    <property type="molecule type" value="Genomic_DNA"/>
</dbReference>
<protein>
    <submittedName>
        <fullName evidence="2">Uncharacterized protein</fullName>
    </submittedName>
</protein>
<comment type="caution">
    <text evidence="2">The sequence shown here is derived from an EMBL/GenBank/DDBJ whole genome shotgun (WGS) entry which is preliminary data.</text>
</comment>
<name>A0AAN8HWX7_CHAGU</name>
<dbReference type="AlphaFoldDB" id="A0AAN8HWX7"/>
<evidence type="ECO:0000256" key="1">
    <source>
        <dbReference type="SAM" id="MobiDB-lite"/>
    </source>
</evidence>
<dbReference type="Proteomes" id="UP001331515">
    <property type="component" value="Unassembled WGS sequence"/>
</dbReference>
<keyword evidence="3" id="KW-1185">Reference proteome</keyword>
<sequence length="297" mass="33825">MAAGVIRNFLLQAPIPSYFPLIFQHSPCTEDEDVEMLEEKPELREDEEEREMEEEDEEDEDEESEAQEEEEECLEEVFLNPAYFSLDVTKQLLRFADLISRDVQRYFGRCSGDQEACDIYSDSVSVKTSGRLRYYDDLLKIARAGSPEEPENILKTCAEDRGDGVAKGSGLGPLAELFKHKGPSQVRCRPMVQRHLPLSFWTEPSPCCSLVSFSNSPDLTHTNSDTPSQDNTDANTHMQYDPLTHHNTHTLDSTQLDFSDLLANWDANPELTHTLTENTHTLTENTHTLTENTHMQH</sequence>